<dbReference type="GO" id="GO:0005886">
    <property type="term" value="C:plasma membrane"/>
    <property type="evidence" value="ECO:0007669"/>
    <property type="project" value="UniProtKB-ARBA"/>
</dbReference>
<dbReference type="AlphaFoldDB" id="A0AA41N1N1"/>
<sequence>MDGGNHSVVSEFVLLGLTSSWEIQILLFLFFTTFYVASMLGNLLIVLTIISDRHLHSPMYFLLANLSFIDTVVSSIATPKMIYDLFKKAQSHLLERLHHTDVLHSHRGRDRDGAADRHGL</sequence>
<evidence type="ECO:0000256" key="8">
    <source>
        <dbReference type="SAM" id="Phobius"/>
    </source>
</evidence>
<evidence type="ECO:0000256" key="4">
    <source>
        <dbReference type="ARBA" id="ARBA00023040"/>
    </source>
</evidence>
<evidence type="ECO:0000259" key="9">
    <source>
        <dbReference type="PROSITE" id="PS50262"/>
    </source>
</evidence>
<reference evidence="10" key="1">
    <citation type="submission" date="2020-03" db="EMBL/GenBank/DDBJ databases">
        <title>Studies in the Genomics of Life Span.</title>
        <authorList>
            <person name="Glass D."/>
        </authorList>
    </citation>
    <scope>NUCLEOTIDE SEQUENCE</scope>
    <source>
        <strain evidence="10">SUZIE</strain>
        <tissue evidence="10">Muscle</tissue>
    </source>
</reference>
<name>A0AA41N1N1_SCICA</name>
<dbReference type="InterPro" id="IPR017452">
    <property type="entry name" value="GPCR_Rhodpsn_7TM"/>
</dbReference>
<feature type="transmembrane region" description="Helical" evidence="8">
    <location>
        <begin position="23"/>
        <end position="47"/>
    </location>
</feature>
<organism evidence="10 11">
    <name type="scientific">Sciurus carolinensis</name>
    <name type="common">Eastern gray squirrel</name>
    <dbReference type="NCBI Taxonomy" id="30640"/>
    <lineage>
        <taxon>Eukaryota</taxon>
        <taxon>Metazoa</taxon>
        <taxon>Chordata</taxon>
        <taxon>Craniata</taxon>
        <taxon>Vertebrata</taxon>
        <taxon>Euteleostomi</taxon>
        <taxon>Mammalia</taxon>
        <taxon>Eutheria</taxon>
        <taxon>Euarchontoglires</taxon>
        <taxon>Glires</taxon>
        <taxon>Rodentia</taxon>
        <taxon>Sciuromorpha</taxon>
        <taxon>Sciuridae</taxon>
        <taxon>Sciurinae</taxon>
        <taxon>Sciurini</taxon>
        <taxon>Sciurus</taxon>
    </lineage>
</organism>
<keyword evidence="7" id="KW-0807">Transducer</keyword>
<accession>A0AA41N1N1</accession>
<protein>
    <submittedName>
        <fullName evidence="10">Olfactory receptor 4F3/4F16/4F29</fullName>
    </submittedName>
</protein>
<dbReference type="EMBL" id="JAATJV010378845">
    <property type="protein sequence ID" value="MBZ3881814.1"/>
    <property type="molecule type" value="Genomic_DNA"/>
</dbReference>
<dbReference type="PANTHER" id="PTHR48002">
    <property type="entry name" value="OLFACTORY RECEPTOR"/>
    <property type="match status" value="1"/>
</dbReference>
<comment type="caution">
    <text evidence="10">The sequence shown here is derived from an EMBL/GenBank/DDBJ whole genome shotgun (WGS) entry which is preliminary data.</text>
</comment>
<evidence type="ECO:0000256" key="2">
    <source>
        <dbReference type="ARBA" id="ARBA00022692"/>
    </source>
</evidence>
<evidence type="ECO:0000313" key="11">
    <source>
        <dbReference type="Proteomes" id="UP001166674"/>
    </source>
</evidence>
<dbReference type="InterPro" id="IPR000725">
    <property type="entry name" value="Olfact_rcpt"/>
</dbReference>
<feature type="transmembrane region" description="Helical" evidence="8">
    <location>
        <begin position="59"/>
        <end position="77"/>
    </location>
</feature>
<evidence type="ECO:0000256" key="7">
    <source>
        <dbReference type="ARBA" id="ARBA00023224"/>
    </source>
</evidence>
<keyword evidence="2 8" id="KW-0812">Transmembrane</keyword>
<gene>
    <name evidence="10" type="ORF">SUZIE_164800</name>
</gene>
<keyword evidence="4" id="KW-0297">G-protein coupled receptor</keyword>
<dbReference type="Gene3D" id="1.20.1070.10">
    <property type="entry name" value="Rhodopsin 7-helix transmembrane proteins"/>
    <property type="match status" value="1"/>
</dbReference>
<dbReference type="GO" id="GO:0004984">
    <property type="term" value="F:olfactory receptor activity"/>
    <property type="evidence" value="ECO:0007669"/>
    <property type="project" value="InterPro"/>
</dbReference>
<evidence type="ECO:0000256" key="5">
    <source>
        <dbReference type="ARBA" id="ARBA00023136"/>
    </source>
</evidence>
<keyword evidence="3 8" id="KW-1133">Transmembrane helix</keyword>
<keyword evidence="6 10" id="KW-0675">Receptor</keyword>
<proteinExistence type="predicted"/>
<dbReference type="GO" id="GO:0004930">
    <property type="term" value="F:G protein-coupled receptor activity"/>
    <property type="evidence" value="ECO:0007669"/>
    <property type="project" value="UniProtKB-KW"/>
</dbReference>
<evidence type="ECO:0000313" key="10">
    <source>
        <dbReference type="EMBL" id="MBZ3881814.1"/>
    </source>
</evidence>
<dbReference type="Pfam" id="PF13853">
    <property type="entry name" value="7tm_4"/>
    <property type="match status" value="1"/>
</dbReference>
<evidence type="ECO:0000256" key="3">
    <source>
        <dbReference type="ARBA" id="ARBA00022989"/>
    </source>
</evidence>
<evidence type="ECO:0000256" key="1">
    <source>
        <dbReference type="ARBA" id="ARBA00004141"/>
    </source>
</evidence>
<keyword evidence="11" id="KW-1185">Reference proteome</keyword>
<dbReference type="Proteomes" id="UP001166674">
    <property type="component" value="Unassembled WGS sequence"/>
</dbReference>
<comment type="subcellular location">
    <subcellularLocation>
        <location evidence="1">Membrane</location>
        <topology evidence="1">Multi-pass membrane protein</topology>
    </subcellularLocation>
</comment>
<keyword evidence="5 8" id="KW-0472">Membrane</keyword>
<dbReference type="SUPFAM" id="SSF81321">
    <property type="entry name" value="Family A G protein-coupled receptor-like"/>
    <property type="match status" value="1"/>
</dbReference>
<dbReference type="PROSITE" id="PS50262">
    <property type="entry name" value="G_PROTEIN_RECEP_F1_2"/>
    <property type="match status" value="1"/>
</dbReference>
<dbReference type="InterPro" id="IPR050427">
    <property type="entry name" value="Olfactory_Receptors"/>
</dbReference>
<evidence type="ECO:0000256" key="6">
    <source>
        <dbReference type="ARBA" id="ARBA00023170"/>
    </source>
</evidence>
<feature type="domain" description="G-protein coupled receptors family 1 profile" evidence="9">
    <location>
        <begin position="41"/>
        <end position="83"/>
    </location>
</feature>